<dbReference type="GO" id="GO:0012505">
    <property type="term" value="C:endomembrane system"/>
    <property type="evidence" value="ECO:0007669"/>
    <property type="project" value="UniProtKB-SubCell"/>
</dbReference>
<sequence length="529" mass="58949">MAARRGRQSGMHRGLMSNRANPISSFLSHWYCDWKFFIFNEPLYYFGQRYARFFRSWMTFGVAFSLIFLVGITVMLFVEAATAFHPQGWSFVLKAIPFGSYSDTFPLVWDLNISIVDFAVMIFSTVISVIVHELGHAVAAASEGVPIEYTAIFLSVIFPGALVAFDNYQLQALPNISSLRIYCAGIWHNAVFCAVCGLALFLMPFTFHPLYIHGENVMVLGISHSSPLSGYFSRGDVILSIDGENIHTPHQLIEKMVPADSKLVGGTGSKRKGYCVQNSWLQNSKVAMVLDDNSSCPDAQAAFIGLPCLNFNSYFEINSTHNVGYSDEIKRCLNPQQVVKLSKCGEGWGGDGSLINHCTCSEEESCMSPLLSPGISWFEISYSSPYSSECLQRRRNMSSVDSTPGYASYPCGVDTFVYVGNKQIFAHSIRLSAYRPRPINISWIMDFPAALENMLACTYQVSAALAALNCLPVFFLDGEFILETALRSIPWLTPRKRRRAARVCLTAGTILSSIAFSRIIYFAYRSVTY</sequence>
<dbReference type="PANTHER" id="PTHR13325:SF3">
    <property type="entry name" value="MEMBRANE-BOUND TRANSCRIPTION FACTOR SITE-2 PROTEASE"/>
    <property type="match status" value="1"/>
</dbReference>
<proteinExistence type="predicted"/>
<evidence type="ECO:0000256" key="4">
    <source>
        <dbReference type="ARBA" id="ARBA00023136"/>
    </source>
</evidence>
<dbReference type="InterPro" id="IPR001193">
    <property type="entry name" value="MBTPS2"/>
</dbReference>
<gene>
    <name evidence="8" type="ORF">KSP39_PZI019069</name>
</gene>
<accession>A0AAP0B1R7</accession>
<dbReference type="PANTHER" id="PTHR13325">
    <property type="entry name" value="PROTEASE M50 MEMBRANE-BOUND TRANSCRIPTION FACTOR SITE 2 PROTEASE"/>
    <property type="match status" value="1"/>
</dbReference>
<evidence type="ECO:0000313" key="8">
    <source>
        <dbReference type="EMBL" id="KAK8923968.1"/>
    </source>
</evidence>
<dbReference type="Proteomes" id="UP001418222">
    <property type="component" value="Unassembled WGS sequence"/>
</dbReference>
<feature type="transmembrane region" description="Helical" evidence="6">
    <location>
        <begin position="185"/>
        <end position="203"/>
    </location>
</feature>
<keyword evidence="9" id="KW-1185">Reference proteome</keyword>
<dbReference type="GO" id="GO:0004222">
    <property type="term" value="F:metalloendopeptidase activity"/>
    <property type="evidence" value="ECO:0007669"/>
    <property type="project" value="InterPro"/>
</dbReference>
<comment type="subcellular location">
    <subcellularLocation>
        <location evidence="1">Endomembrane system</location>
        <topology evidence="1">Multi-pass membrane protein</topology>
    </subcellularLocation>
</comment>
<evidence type="ECO:0000256" key="6">
    <source>
        <dbReference type="SAM" id="Phobius"/>
    </source>
</evidence>
<dbReference type="EMBL" id="JBBWWQ010000017">
    <property type="protein sequence ID" value="KAK8923968.1"/>
    <property type="molecule type" value="Genomic_DNA"/>
</dbReference>
<keyword evidence="4 6" id="KW-0472">Membrane</keyword>
<dbReference type="InterPro" id="IPR008915">
    <property type="entry name" value="Peptidase_M50"/>
</dbReference>
<keyword evidence="2 6" id="KW-0812">Transmembrane</keyword>
<evidence type="ECO:0000313" key="9">
    <source>
        <dbReference type="Proteomes" id="UP001418222"/>
    </source>
</evidence>
<dbReference type="GO" id="GO:1905897">
    <property type="term" value="P:regulation of response to endoplasmic reticulum stress"/>
    <property type="evidence" value="ECO:0007669"/>
    <property type="project" value="TreeGrafter"/>
</dbReference>
<reference evidence="8 9" key="1">
    <citation type="journal article" date="2022" name="Nat. Plants">
        <title>Genomes of leafy and leafless Platanthera orchids illuminate the evolution of mycoheterotrophy.</title>
        <authorList>
            <person name="Li M.H."/>
            <person name="Liu K.W."/>
            <person name="Li Z."/>
            <person name="Lu H.C."/>
            <person name="Ye Q.L."/>
            <person name="Zhang D."/>
            <person name="Wang J.Y."/>
            <person name="Li Y.F."/>
            <person name="Zhong Z.M."/>
            <person name="Liu X."/>
            <person name="Yu X."/>
            <person name="Liu D.K."/>
            <person name="Tu X.D."/>
            <person name="Liu B."/>
            <person name="Hao Y."/>
            <person name="Liao X.Y."/>
            <person name="Jiang Y.T."/>
            <person name="Sun W.H."/>
            <person name="Chen J."/>
            <person name="Chen Y.Q."/>
            <person name="Ai Y."/>
            <person name="Zhai J.W."/>
            <person name="Wu S.S."/>
            <person name="Zhou Z."/>
            <person name="Hsiao Y.Y."/>
            <person name="Wu W.L."/>
            <person name="Chen Y.Y."/>
            <person name="Lin Y.F."/>
            <person name="Hsu J.L."/>
            <person name="Li C.Y."/>
            <person name="Wang Z.W."/>
            <person name="Zhao X."/>
            <person name="Zhong W.Y."/>
            <person name="Ma X.K."/>
            <person name="Ma L."/>
            <person name="Huang J."/>
            <person name="Chen G.Z."/>
            <person name="Huang M.Z."/>
            <person name="Huang L."/>
            <person name="Peng D.H."/>
            <person name="Luo Y.B."/>
            <person name="Zou S.Q."/>
            <person name="Chen S.P."/>
            <person name="Lan S."/>
            <person name="Tsai W.C."/>
            <person name="Van de Peer Y."/>
            <person name="Liu Z.J."/>
        </authorList>
    </citation>
    <scope>NUCLEOTIDE SEQUENCE [LARGE SCALE GENOMIC DNA]</scope>
    <source>
        <strain evidence="8">Lor287</strain>
    </source>
</reference>
<evidence type="ECO:0000256" key="2">
    <source>
        <dbReference type="ARBA" id="ARBA00022692"/>
    </source>
</evidence>
<dbReference type="GO" id="GO:0016020">
    <property type="term" value="C:membrane"/>
    <property type="evidence" value="ECO:0007669"/>
    <property type="project" value="InterPro"/>
</dbReference>
<feature type="transmembrane region" description="Helical" evidence="6">
    <location>
        <begin position="147"/>
        <end position="165"/>
    </location>
</feature>
<evidence type="ECO:0000256" key="3">
    <source>
        <dbReference type="ARBA" id="ARBA00022989"/>
    </source>
</evidence>
<feature type="transmembrane region" description="Helical" evidence="6">
    <location>
        <begin position="111"/>
        <end position="135"/>
    </location>
</feature>
<feature type="domain" description="Peptidase M50" evidence="7">
    <location>
        <begin position="122"/>
        <end position="504"/>
    </location>
</feature>
<dbReference type="AlphaFoldDB" id="A0AAP0B1R7"/>
<feature type="transmembrane region" description="Helical" evidence="6">
    <location>
        <begin position="57"/>
        <end position="78"/>
    </location>
</feature>
<evidence type="ECO:0000259" key="7">
    <source>
        <dbReference type="Pfam" id="PF02163"/>
    </source>
</evidence>
<comment type="caution">
    <text evidence="8">The sequence shown here is derived from an EMBL/GenBank/DDBJ whole genome shotgun (WGS) entry which is preliminary data.</text>
</comment>
<dbReference type="GO" id="GO:0005737">
    <property type="term" value="C:cytoplasm"/>
    <property type="evidence" value="ECO:0007669"/>
    <property type="project" value="TreeGrafter"/>
</dbReference>
<keyword evidence="3 6" id="KW-1133">Transmembrane helix</keyword>
<organism evidence="8 9">
    <name type="scientific">Platanthera zijinensis</name>
    <dbReference type="NCBI Taxonomy" id="2320716"/>
    <lineage>
        <taxon>Eukaryota</taxon>
        <taxon>Viridiplantae</taxon>
        <taxon>Streptophyta</taxon>
        <taxon>Embryophyta</taxon>
        <taxon>Tracheophyta</taxon>
        <taxon>Spermatophyta</taxon>
        <taxon>Magnoliopsida</taxon>
        <taxon>Liliopsida</taxon>
        <taxon>Asparagales</taxon>
        <taxon>Orchidaceae</taxon>
        <taxon>Orchidoideae</taxon>
        <taxon>Orchideae</taxon>
        <taxon>Orchidinae</taxon>
        <taxon>Platanthera</taxon>
    </lineage>
</organism>
<evidence type="ECO:0000256" key="5">
    <source>
        <dbReference type="ARBA" id="ARBA00032658"/>
    </source>
</evidence>
<evidence type="ECO:0000256" key="1">
    <source>
        <dbReference type="ARBA" id="ARBA00004127"/>
    </source>
</evidence>
<feature type="transmembrane region" description="Helical" evidence="6">
    <location>
        <begin position="503"/>
        <end position="524"/>
    </location>
</feature>
<dbReference type="GO" id="GO:0031293">
    <property type="term" value="P:membrane protein intracellular domain proteolysis"/>
    <property type="evidence" value="ECO:0007669"/>
    <property type="project" value="TreeGrafter"/>
</dbReference>
<protein>
    <recommendedName>
        <fullName evidence="5">Endopeptidase S2P</fullName>
    </recommendedName>
</protein>
<dbReference type="Pfam" id="PF02163">
    <property type="entry name" value="Peptidase_M50"/>
    <property type="match status" value="1"/>
</dbReference>
<name>A0AAP0B1R7_9ASPA</name>
<dbReference type="PRINTS" id="PR01000">
    <property type="entry name" value="SREBPS2PTASE"/>
</dbReference>